<evidence type="ECO:0000313" key="2">
    <source>
        <dbReference type="Proteomes" id="UP000006790"/>
    </source>
</evidence>
<sequence>MLKVLFRYQFRGYSTVEPIIELSSEKLWVASKADNALLEKLVSKSIADKIQVSSSSELHDSVFNSARCLPITTFNRKRIFEEVESDIKIAKWRKPVLKWWRLSRTVYSTFKVGIMDTYRVYRDSKSLSSDLGTELFRKIEYLEIEARQSGSPLSSSIGIQRREFQEWRHRDQVWKLPRFGLLVLLFEEFSLGLLYLWPSICPWNCLTPGAFKRISDRRAGRLVVLPPCEGKKESYLSVYTVPSANLLQYITKIGLLPYWKSKVYNWSNTRRPAEILRKWHQYLFVDNWIILRILLSVKDKPLVISDRDLVNIIFERQLYNKGEDLNAMVQTKNGQQLMLSRLFIYLSWHFNDTVSVGGTKLFSEKWGVNNVGVLNFPGSAELLCLSNLKNIMQVGT</sequence>
<name>G8JNM4_ERECY</name>
<organism evidence="1 2">
    <name type="scientific">Eremothecium cymbalariae (strain CBS 270.75 / DBVPG 7215 / KCTC 17166 / NRRL Y-17582)</name>
    <name type="common">Yeast</name>
    <dbReference type="NCBI Taxonomy" id="931890"/>
    <lineage>
        <taxon>Eukaryota</taxon>
        <taxon>Fungi</taxon>
        <taxon>Dikarya</taxon>
        <taxon>Ascomycota</taxon>
        <taxon>Saccharomycotina</taxon>
        <taxon>Saccharomycetes</taxon>
        <taxon>Saccharomycetales</taxon>
        <taxon>Saccharomycetaceae</taxon>
        <taxon>Eremothecium</taxon>
    </lineage>
</organism>
<keyword evidence="2" id="KW-1185">Reference proteome</keyword>
<protein>
    <submittedName>
        <fullName evidence="1">Uncharacterized protein</fullName>
    </submittedName>
</protein>
<dbReference type="GO" id="GO:0005743">
    <property type="term" value="C:mitochondrial inner membrane"/>
    <property type="evidence" value="ECO:0007669"/>
    <property type="project" value="EnsemblFungi"/>
</dbReference>
<dbReference type="STRING" id="931890.G8JNM4"/>
<dbReference type="EMBL" id="CP002498">
    <property type="protein sequence ID" value="AET38092.1"/>
    <property type="molecule type" value="Genomic_DNA"/>
</dbReference>
<gene>
    <name evidence="1" type="ordered locus">Ecym_2358</name>
</gene>
<proteinExistence type="predicted"/>
<dbReference type="AlphaFoldDB" id="G8JNM4"/>
<dbReference type="RefSeq" id="XP_003644909.1">
    <property type="nucleotide sequence ID" value="XM_003644861.1"/>
</dbReference>
<dbReference type="KEGG" id="erc:Ecym_2358"/>
<dbReference type="Proteomes" id="UP000006790">
    <property type="component" value="Chromosome 2"/>
</dbReference>
<dbReference type="HOGENOM" id="CLU_061833_0_0_1"/>
<dbReference type="GeneID" id="11470631"/>
<dbReference type="FunCoup" id="G8JNM4">
    <property type="interactions" value="34"/>
</dbReference>
<dbReference type="InParanoid" id="G8JNM4"/>
<dbReference type="OMA" id="EKWGVNN"/>
<reference evidence="2" key="1">
    <citation type="journal article" date="2012" name="G3 (Bethesda)">
        <title>Pichia sorbitophila, an interspecies yeast hybrid reveals early steps of genome resolution following polyploidization.</title>
        <authorList>
            <person name="Leh Louis V."/>
            <person name="Despons L."/>
            <person name="Friedrich A."/>
            <person name="Martin T."/>
            <person name="Durrens P."/>
            <person name="Casaregola S."/>
            <person name="Neuveglise C."/>
            <person name="Fairhead C."/>
            <person name="Marck C."/>
            <person name="Cruz J.A."/>
            <person name="Straub M.L."/>
            <person name="Kugler V."/>
            <person name="Sacerdot C."/>
            <person name="Uzunov Z."/>
            <person name="Thierry A."/>
            <person name="Weiss S."/>
            <person name="Bleykasten C."/>
            <person name="De Montigny J."/>
            <person name="Jacques N."/>
            <person name="Jung P."/>
            <person name="Lemaire M."/>
            <person name="Mallet S."/>
            <person name="Morel G."/>
            <person name="Richard G.F."/>
            <person name="Sarkar A."/>
            <person name="Savel G."/>
            <person name="Schacherer J."/>
            <person name="Seret M.L."/>
            <person name="Talla E."/>
            <person name="Samson G."/>
            <person name="Jubin C."/>
            <person name="Poulain J."/>
            <person name="Vacherie B."/>
            <person name="Barbe V."/>
            <person name="Pelletier E."/>
            <person name="Sherman D.J."/>
            <person name="Westhof E."/>
            <person name="Weissenbach J."/>
            <person name="Baret P.V."/>
            <person name="Wincker P."/>
            <person name="Gaillardin C."/>
            <person name="Dujon B."/>
            <person name="Souciet J.L."/>
        </authorList>
    </citation>
    <scope>NUCLEOTIDE SEQUENCE [LARGE SCALE GENOMIC DNA]</scope>
    <source>
        <strain evidence="2">CBS 270.75 / DBVPG 7215 / KCTC 17166 / NRRL Y-17582</strain>
    </source>
</reference>
<dbReference type="GO" id="GO:0032979">
    <property type="term" value="P:protein insertion into mitochondrial inner membrane from matrix"/>
    <property type="evidence" value="ECO:0007669"/>
    <property type="project" value="EnsemblFungi"/>
</dbReference>
<evidence type="ECO:0000313" key="1">
    <source>
        <dbReference type="EMBL" id="AET38092.1"/>
    </source>
</evidence>
<accession>G8JNM4</accession>
<dbReference type="eggNOG" id="ENOG502S645">
    <property type="taxonomic scope" value="Eukaryota"/>
</dbReference>
<dbReference type="OrthoDB" id="73691at2759"/>